<dbReference type="InterPro" id="IPR007221">
    <property type="entry name" value="MreC"/>
</dbReference>
<dbReference type="Gene3D" id="2.40.10.340">
    <property type="entry name" value="Rod shape-determining protein MreC, domain 1"/>
    <property type="match status" value="1"/>
</dbReference>
<proteinExistence type="predicted"/>
<keyword evidence="1" id="KW-0472">Membrane</keyword>
<gene>
    <name evidence="3" type="ORF">METZ01_LOCUS254912</name>
</gene>
<dbReference type="InterPro" id="IPR055342">
    <property type="entry name" value="MreC_beta-barrel_core"/>
</dbReference>
<dbReference type="PANTHER" id="PTHR34138:SF1">
    <property type="entry name" value="CELL SHAPE-DETERMINING PROTEIN MREC"/>
    <property type="match status" value="1"/>
</dbReference>
<dbReference type="GO" id="GO:0005886">
    <property type="term" value="C:plasma membrane"/>
    <property type="evidence" value="ECO:0007669"/>
    <property type="project" value="TreeGrafter"/>
</dbReference>
<sequence>MRLFKLIVPILISIMLIVLDARFSYLDSFKRFTSTLLSPVYFVVDLPGHVVDWVNDQGGDKAQLVSESEYLEGKLIELKARLQTYNNLVLENQKLTQLLDATYTIPEHQIILAHVKSISQSRLKKQVIINKGSKDGVRNTQLVVGSDGVVGQVTQVTPLYSTVLLVTDPTQHMPVKN</sequence>
<evidence type="ECO:0000256" key="1">
    <source>
        <dbReference type="SAM" id="Phobius"/>
    </source>
</evidence>
<dbReference type="GO" id="GO:0008360">
    <property type="term" value="P:regulation of cell shape"/>
    <property type="evidence" value="ECO:0007669"/>
    <property type="project" value="InterPro"/>
</dbReference>
<feature type="non-terminal residue" evidence="3">
    <location>
        <position position="177"/>
    </location>
</feature>
<dbReference type="EMBL" id="UINC01069009">
    <property type="protein sequence ID" value="SVC02058.1"/>
    <property type="molecule type" value="Genomic_DNA"/>
</dbReference>
<dbReference type="AlphaFoldDB" id="A0A382IR72"/>
<protein>
    <recommendedName>
        <fullName evidence="2">Rod shape-determining protein MreC beta-barrel core domain-containing protein</fullName>
    </recommendedName>
</protein>
<keyword evidence="1" id="KW-1133">Transmembrane helix</keyword>
<evidence type="ECO:0000313" key="3">
    <source>
        <dbReference type="EMBL" id="SVC02058.1"/>
    </source>
</evidence>
<organism evidence="3">
    <name type="scientific">marine metagenome</name>
    <dbReference type="NCBI Taxonomy" id="408172"/>
    <lineage>
        <taxon>unclassified sequences</taxon>
        <taxon>metagenomes</taxon>
        <taxon>ecological metagenomes</taxon>
    </lineage>
</organism>
<name>A0A382IR72_9ZZZZ</name>
<keyword evidence="1" id="KW-0812">Transmembrane</keyword>
<evidence type="ECO:0000259" key="2">
    <source>
        <dbReference type="Pfam" id="PF04085"/>
    </source>
</evidence>
<feature type="transmembrane region" description="Helical" evidence="1">
    <location>
        <begin position="6"/>
        <end position="25"/>
    </location>
</feature>
<reference evidence="3" key="1">
    <citation type="submission" date="2018-05" db="EMBL/GenBank/DDBJ databases">
        <authorList>
            <person name="Lanie J.A."/>
            <person name="Ng W.-L."/>
            <person name="Kazmierczak K.M."/>
            <person name="Andrzejewski T.M."/>
            <person name="Davidsen T.M."/>
            <person name="Wayne K.J."/>
            <person name="Tettelin H."/>
            <person name="Glass J.I."/>
            <person name="Rusch D."/>
            <person name="Podicherti R."/>
            <person name="Tsui H.-C.T."/>
            <person name="Winkler M.E."/>
        </authorList>
    </citation>
    <scope>NUCLEOTIDE SEQUENCE</scope>
</reference>
<feature type="domain" description="Rod shape-determining protein MreC beta-barrel core" evidence="2">
    <location>
        <begin position="119"/>
        <end position="176"/>
    </location>
</feature>
<accession>A0A382IR72</accession>
<dbReference type="Pfam" id="PF04085">
    <property type="entry name" value="MreC"/>
    <property type="match status" value="1"/>
</dbReference>
<dbReference type="PANTHER" id="PTHR34138">
    <property type="entry name" value="CELL SHAPE-DETERMINING PROTEIN MREC"/>
    <property type="match status" value="1"/>
</dbReference>
<dbReference type="InterPro" id="IPR042177">
    <property type="entry name" value="Cell/Rod_1"/>
</dbReference>